<keyword evidence="5 9" id="KW-0997">Cell inner membrane</keyword>
<comment type="subunit">
    <text evidence="9">Type II secretion is composed of four main components: the outer membrane complex, the inner membrane complex, the cytoplasmic secretion ATPase and the periplasm-spanning pseudopilus.</text>
</comment>
<comment type="function">
    <text evidence="9">Component of the type II secretion system required for the energy-dependent secretion of extracellular factors such as proteases and toxins from the periplasm.</text>
</comment>
<comment type="similarity">
    <text evidence="2 9">Belongs to the GSP I family.</text>
</comment>
<sequence>MRRDDGFTLIETLVALAVLATGAVALLGVVEDHTGRIAGLEDRVTLRWVAENRLAARHLGLEVQPAWDAVFGRRAAVTEAERTLTDAGLTERIVTVEGARGGVVLRGYTW</sequence>
<evidence type="ECO:0000256" key="4">
    <source>
        <dbReference type="ARBA" id="ARBA00022481"/>
    </source>
</evidence>
<keyword evidence="3" id="KW-1003">Cell membrane</keyword>
<evidence type="ECO:0000256" key="2">
    <source>
        <dbReference type="ARBA" id="ARBA00008358"/>
    </source>
</evidence>
<dbReference type="GO" id="GO:0015627">
    <property type="term" value="C:type II protein secretion system complex"/>
    <property type="evidence" value="ECO:0007669"/>
    <property type="project" value="UniProtKB-UniRule"/>
</dbReference>
<evidence type="ECO:0000256" key="5">
    <source>
        <dbReference type="ARBA" id="ARBA00022519"/>
    </source>
</evidence>
<dbReference type="PANTHER" id="PTHR38779:SF2">
    <property type="entry name" value="TYPE II SECRETION SYSTEM PROTEIN I-RELATED"/>
    <property type="match status" value="1"/>
</dbReference>
<keyword evidence="11" id="KW-1185">Reference proteome</keyword>
<reference evidence="10 11" key="1">
    <citation type="submission" date="2016-10" db="EMBL/GenBank/DDBJ databases">
        <authorList>
            <person name="Varghese N."/>
            <person name="Submissions S."/>
        </authorList>
    </citation>
    <scope>NUCLEOTIDE SEQUENCE [LARGE SCALE GENOMIC DNA]</scope>
    <source>
        <strain evidence="10 11">FF3</strain>
    </source>
</reference>
<keyword evidence="8 9" id="KW-0472">Membrane</keyword>
<proteinExistence type="inferred from homology"/>
<gene>
    <name evidence="10" type="ORF">SAMN04487940_12344</name>
</gene>
<dbReference type="Pfam" id="PF07963">
    <property type="entry name" value="N_methyl"/>
    <property type="match status" value="1"/>
</dbReference>
<dbReference type="GO" id="GO:0015628">
    <property type="term" value="P:protein secretion by the type II secretion system"/>
    <property type="evidence" value="ECO:0007669"/>
    <property type="project" value="UniProtKB-UniRule"/>
</dbReference>
<comment type="subcellular location">
    <subcellularLocation>
        <location evidence="1 9">Cell inner membrane</location>
        <topology evidence="1 9">Single-pass membrane protein</topology>
    </subcellularLocation>
</comment>
<protein>
    <recommendedName>
        <fullName evidence="9">Type II secretion system protein I</fullName>
        <shortName evidence="9">T2SS minor pseudopilin I</shortName>
    </recommendedName>
</protein>
<evidence type="ECO:0000313" key="11">
    <source>
        <dbReference type="Proteomes" id="UP000182932"/>
    </source>
</evidence>
<comment type="PTM">
    <text evidence="9">Cleaved by prepilin peptidase.</text>
</comment>
<dbReference type="NCBIfam" id="TIGR02532">
    <property type="entry name" value="IV_pilin_GFxxxE"/>
    <property type="match status" value="1"/>
</dbReference>
<comment type="caution">
    <text evidence="10">The sequence shown here is derived from an EMBL/GenBank/DDBJ whole genome shotgun (WGS) entry which is preliminary data.</text>
</comment>
<dbReference type="InterPro" id="IPR010052">
    <property type="entry name" value="T2SS_protein-GspI"/>
</dbReference>
<evidence type="ECO:0000256" key="6">
    <source>
        <dbReference type="ARBA" id="ARBA00022692"/>
    </source>
</evidence>
<dbReference type="EMBL" id="FNYY01000023">
    <property type="protein sequence ID" value="SEK06780.1"/>
    <property type="molecule type" value="Genomic_DNA"/>
</dbReference>
<evidence type="ECO:0000256" key="9">
    <source>
        <dbReference type="RuleBase" id="RU368030"/>
    </source>
</evidence>
<evidence type="ECO:0000313" key="10">
    <source>
        <dbReference type="EMBL" id="SEK06780.1"/>
    </source>
</evidence>
<dbReference type="InterPro" id="IPR012902">
    <property type="entry name" value="N_methyl_site"/>
</dbReference>
<accession>A0A975ZQK1</accession>
<dbReference type="PANTHER" id="PTHR38779">
    <property type="entry name" value="TYPE II SECRETION SYSTEM PROTEIN I-RELATED"/>
    <property type="match status" value="1"/>
</dbReference>
<dbReference type="RefSeq" id="WP_053083396.1">
    <property type="nucleotide sequence ID" value="NZ_CATLQZ010000024.1"/>
</dbReference>
<feature type="transmembrane region" description="Helical" evidence="9">
    <location>
        <begin position="6"/>
        <end position="30"/>
    </location>
</feature>
<evidence type="ECO:0000256" key="3">
    <source>
        <dbReference type="ARBA" id="ARBA00022475"/>
    </source>
</evidence>
<dbReference type="NCBIfam" id="TIGR01707">
    <property type="entry name" value="gspI"/>
    <property type="match status" value="1"/>
</dbReference>
<keyword evidence="7 9" id="KW-1133">Transmembrane helix</keyword>
<name>A0A975ZQK1_9RHOB</name>
<organism evidence="10 11">
    <name type="scientific">Marinovum algicola</name>
    <dbReference type="NCBI Taxonomy" id="42444"/>
    <lineage>
        <taxon>Bacteria</taxon>
        <taxon>Pseudomonadati</taxon>
        <taxon>Pseudomonadota</taxon>
        <taxon>Alphaproteobacteria</taxon>
        <taxon>Rhodobacterales</taxon>
        <taxon>Roseobacteraceae</taxon>
        <taxon>Marinovum</taxon>
    </lineage>
</organism>
<evidence type="ECO:0000256" key="1">
    <source>
        <dbReference type="ARBA" id="ARBA00004377"/>
    </source>
</evidence>
<keyword evidence="4 9" id="KW-0488">Methylation</keyword>
<keyword evidence="6 9" id="KW-0812">Transmembrane</keyword>
<evidence type="ECO:0000256" key="8">
    <source>
        <dbReference type="ARBA" id="ARBA00023136"/>
    </source>
</evidence>
<dbReference type="GeneID" id="80820599"/>
<dbReference type="Proteomes" id="UP000182932">
    <property type="component" value="Unassembled WGS sequence"/>
</dbReference>
<dbReference type="GO" id="GO:0005886">
    <property type="term" value="C:plasma membrane"/>
    <property type="evidence" value="ECO:0007669"/>
    <property type="project" value="UniProtKB-SubCell"/>
</dbReference>
<evidence type="ECO:0000256" key="7">
    <source>
        <dbReference type="ARBA" id="ARBA00022989"/>
    </source>
</evidence>
<dbReference type="AlphaFoldDB" id="A0A975ZQK1"/>